<sequence>MIKLNSLNSRLLLAFAGLSIIICLFFIRLSALLIETAENNVYQSLLANEVSKLKNQLPLHSHKNSPLDYIAIYTSESTIPPSIAANVQRSSSGEFHLNKENNEASTRYFIYDSIIDTQGRPIYIIFDISKLNANKHLSGFKSLFLYSISASVVVLCLLSSWYLAKWLSSPIRLLTKDIANRHSQPTQTLYGIDREDEIGQLASALDASYAQIQALLEREQNFTRDVSHELRTPITLIKNTLAMHPSKELGNEATKVVSQASNELEQTVEVLLALARQENLCFEELVLLPIIEKTVLNIYNSYPDSSFDVSIKVDTKLRATGNPYLISLLCQNLVNNGFYHSNSAGMKISSDGALLIFENNIKGEVQRPYYQGLGHGQYLVNRIAEEMNWQIDISQKTGVYRVIVDTQLS</sequence>
<evidence type="ECO:0000256" key="14">
    <source>
        <dbReference type="SAM" id="Phobius"/>
    </source>
</evidence>
<dbReference type="PANTHER" id="PTHR45528:SF1">
    <property type="entry name" value="SENSOR HISTIDINE KINASE CPXA"/>
    <property type="match status" value="1"/>
</dbReference>
<comment type="catalytic activity">
    <reaction evidence="1">
        <text>ATP + protein L-histidine = ADP + protein N-phospho-L-histidine.</text>
        <dbReference type="EC" id="2.7.13.3"/>
    </reaction>
</comment>
<protein>
    <recommendedName>
        <fullName evidence="3">histidine kinase</fullName>
        <ecNumber evidence="3">2.7.13.3</ecNumber>
    </recommendedName>
</protein>
<keyword evidence="5" id="KW-0597">Phosphoprotein</keyword>
<evidence type="ECO:0000256" key="11">
    <source>
        <dbReference type="ARBA" id="ARBA00022989"/>
    </source>
</evidence>
<dbReference type="SUPFAM" id="SSF55874">
    <property type="entry name" value="ATPase domain of HSP90 chaperone/DNA topoisomerase II/histidine kinase"/>
    <property type="match status" value="1"/>
</dbReference>
<evidence type="ECO:0000256" key="6">
    <source>
        <dbReference type="ARBA" id="ARBA00022679"/>
    </source>
</evidence>
<dbReference type="InterPro" id="IPR050398">
    <property type="entry name" value="HssS/ArlS-like"/>
</dbReference>
<dbReference type="EMBL" id="JAVRIE010000001">
    <property type="protein sequence ID" value="MDT0581034.1"/>
    <property type="molecule type" value="Genomic_DNA"/>
</dbReference>
<dbReference type="Gene3D" id="6.10.340.10">
    <property type="match status" value="1"/>
</dbReference>
<comment type="subcellular location">
    <subcellularLocation>
        <location evidence="2">Cell membrane</location>
        <topology evidence="2">Multi-pass membrane protein</topology>
    </subcellularLocation>
</comment>
<dbReference type="InterPro" id="IPR003660">
    <property type="entry name" value="HAMP_dom"/>
</dbReference>
<feature type="transmembrane region" description="Helical" evidence="14">
    <location>
        <begin position="12"/>
        <end position="34"/>
    </location>
</feature>
<evidence type="ECO:0000256" key="13">
    <source>
        <dbReference type="ARBA" id="ARBA00023136"/>
    </source>
</evidence>
<keyword evidence="12" id="KW-0902">Two-component regulatory system</keyword>
<evidence type="ECO:0000256" key="10">
    <source>
        <dbReference type="ARBA" id="ARBA00022840"/>
    </source>
</evidence>
<evidence type="ECO:0000313" key="18">
    <source>
        <dbReference type="Proteomes" id="UP001249020"/>
    </source>
</evidence>
<dbReference type="Gene3D" id="1.10.287.130">
    <property type="match status" value="1"/>
</dbReference>
<evidence type="ECO:0000259" key="15">
    <source>
        <dbReference type="PROSITE" id="PS50109"/>
    </source>
</evidence>
<gene>
    <name evidence="17" type="ORF">RM544_00625</name>
</gene>
<evidence type="ECO:0000256" key="1">
    <source>
        <dbReference type="ARBA" id="ARBA00000085"/>
    </source>
</evidence>
<dbReference type="InterPro" id="IPR036097">
    <property type="entry name" value="HisK_dim/P_sf"/>
</dbReference>
<evidence type="ECO:0000313" key="17">
    <source>
        <dbReference type="EMBL" id="MDT0581034.1"/>
    </source>
</evidence>
<dbReference type="RefSeq" id="WP_311359849.1">
    <property type="nucleotide sequence ID" value="NZ_JAVRIE010000001.1"/>
</dbReference>
<keyword evidence="10" id="KW-0067">ATP-binding</keyword>
<evidence type="ECO:0000256" key="2">
    <source>
        <dbReference type="ARBA" id="ARBA00004651"/>
    </source>
</evidence>
<evidence type="ECO:0000256" key="3">
    <source>
        <dbReference type="ARBA" id="ARBA00012438"/>
    </source>
</evidence>
<keyword evidence="7 14" id="KW-0812">Transmembrane</keyword>
<dbReference type="SMART" id="SM00388">
    <property type="entry name" value="HisKA"/>
    <property type="match status" value="1"/>
</dbReference>
<evidence type="ECO:0000256" key="5">
    <source>
        <dbReference type="ARBA" id="ARBA00022553"/>
    </source>
</evidence>
<dbReference type="GO" id="GO:0005524">
    <property type="term" value="F:ATP binding"/>
    <property type="evidence" value="ECO:0007669"/>
    <property type="project" value="UniProtKB-KW"/>
</dbReference>
<evidence type="ECO:0000259" key="16">
    <source>
        <dbReference type="PROSITE" id="PS50885"/>
    </source>
</evidence>
<dbReference type="Proteomes" id="UP001249020">
    <property type="component" value="Unassembled WGS sequence"/>
</dbReference>
<dbReference type="PROSITE" id="PS50109">
    <property type="entry name" value="HIS_KIN"/>
    <property type="match status" value="1"/>
</dbReference>
<evidence type="ECO:0000256" key="8">
    <source>
        <dbReference type="ARBA" id="ARBA00022741"/>
    </source>
</evidence>
<evidence type="ECO:0000256" key="9">
    <source>
        <dbReference type="ARBA" id="ARBA00022777"/>
    </source>
</evidence>
<reference evidence="17 18" key="1">
    <citation type="submission" date="2023-09" db="EMBL/GenBank/DDBJ databases">
        <authorList>
            <person name="Rey-Velasco X."/>
        </authorList>
    </citation>
    <scope>NUCLEOTIDE SEQUENCE [LARGE SCALE GENOMIC DNA]</scope>
    <source>
        <strain evidence="17 18">W409</strain>
    </source>
</reference>
<evidence type="ECO:0000256" key="12">
    <source>
        <dbReference type="ARBA" id="ARBA00023012"/>
    </source>
</evidence>
<dbReference type="Pfam" id="PF00512">
    <property type="entry name" value="HisKA"/>
    <property type="match status" value="1"/>
</dbReference>
<keyword evidence="18" id="KW-1185">Reference proteome</keyword>
<evidence type="ECO:0000256" key="7">
    <source>
        <dbReference type="ARBA" id="ARBA00022692"/>
    </source>
</evidence>
<keyword evidence="13 14" id="KW-0472">Membrane</keyword>
<keyword evidence="6" id="KW-0808">Transferase</keyword>
<dbReference type="CDD" id="cd00082">
    <property type="entry name" value="HisKA"/>
    <property type="match status" value="1"/>
</dbReference>
<dbReference type="GO" id="GO:0005886">
    <property type="term" value="C:plasma membrane"/>
    <property type="evidence" value="ECO:0007669"/>
    <property type="project" value="UniProtKB-SubCell"/>
</dbReference>
<name>A0AAW8QW66_9ALTE</name>
<dbReference type="SUPFAM" id="SSF47384">
    <property type="entry name" value="Homodimeric domain of signal transducing histidine kinase"/>
    <property type="match status" value="1"/>
</dbReference>
<dbReference type="InterPro" id="IPR003661">
    <property type="entry name" value="HisK_dim/P_dom"/>
</dbReference>
<dbReference type="InterPro" id="IPR036890">
    <property type="entry name" value="HATPase_C_sf"/>
</dbReference>
<organism evidence="17 18">
    <name type="scientific">Brumicola blandensis</name>
    <dbReference type="NCBI Taxonomy" id="3075611"/>
    <lineage>
        <taxon>Bacteria</taxon>
        <taxon>Pseudomonadati</taxon>
        <taxon>Pseudomonadota</taxon>
        <taxon>Gammaproteobacteria</taxon>
        <taxon>Alteromonadales</taxon>
        <taxon>Alteromonadaceae</taxon>
        <taxon>Brumicola</taxon>
    </lineage>
</organism>
<dbReference type="PROSITE" id="PS50885">
    <property type="entry name" value="HAMP"/>
    <property type="match status" value="1"/>
</dbReference>
<dbReference type="GO" id="GO:0000155">
    <property type="term" value="F:phosphorelay sensor kinase activity"/>
    <property type="evidence" value="ECO:0007669"/>
    <property type="project" value="InterPro"/>
</dbReference>
<dbReference type="EC" id="2.7.13.3" evidence="3"/>
<feature type="transmembrane region" description="Helical" evidence="14">
    <location>
        <begin position="143"/>
        <end position="164"/>
    </location>
</feature>
<proteinExistence type="predicted"/>
<dbReference type="InterPro" id="IPR005467">
    <property type="entry name" value="His_kinase_dom"/>
</dbReference>
<keyword evidence="4" id="KW-1003">Cell membrane</keyword>
<dbReference type="PANTHER" id="PTHR45528">
    <property type="entry name" value="SENSOR HISTIDINE KINASE CPXA"/>
    <property type="match status" value="1"/>
</dbReference>
<accession>A0AAW8QW66</accession>
<dbReference type="AlphaFoldDB" id="A0AAW8QW66"/>
<keyword evidence="11 14" id="KW-1133">Transmembrane helix</keyword>
<keyword evidence="8" id="KW-0547">Nucleotide-binding</keyword>
<feature type="domain" description="Histidine kinase" evidence="15">
    <location>
        <begin position="225"/>
        <end position="409"/>
    </location>
</feature>
<feature type="domain" description="HAMP" evidence="16">
    <location>
        <begin position="165"/>
        <end position="217"/>
    </location>
</feature>
<evidence type="ECO:0000256" key="4">
    <source>
        <dbReference type="ARBA" id="ARBA00022475"/>
    </source>
</evidence>
<comment type="caution">
    <text evidence="17">The sequence shown here is derived from an EMBL/GenBank/DDBJ whole genome shotgun (WGS) entry which is preliminary data.</text>
</comment>
<keyword evidence="9 17" id="KW-0418">Kinase</keyword>